<keyword evidence="4" id="KW-1003">Cell membrane</keyword>
<evidence type="ECO:0000259" key="17">
    <source>
        <dbReference type="PROSITE" id="PS52012"/>
    </source>
</evidence>
<evidence type="ECO:0000256" key="10">
    <source>
        <dbReference type="ARBA" id="ARBA00023136"/>
    </source>
</evidence>
<feature type="signal peptide" evidence="16">
    <location>
        <begin position="1"/>
        <end position="31"/>
    </location>
</feature>
<evidence type="ECO:0000256" key="9">
    <source>
        <dbReference type="ARBA" id="ARBA00023004"/>
    </source>
</evidence>
<dbReference type="PANTHER" id="PTHR37928:SF2">
    <property type="entry name" value="GPI ANCHORED CFEM DOMAIN PROTEIN (AFU_ORTHOLOGUE AFUA_6G10580)"/>
    <property type="match status" value="1"/>
</dbReference>
<dbReference type="Proteomes" id="UP000027222">
    <property type="component" value="Unassembled WGS sequence"/>
</dbReference>
<protein>
    <recommendedName>
        <fullName evidence="17">CFEM domain-containing protein</fullName>
    </recommendedName>
</protein>
<comment type="similarity">
    <text evidence="3">Belongs to the RBT5 family.</text>
</comment>
<accession>A0A067SRF2</accession>
<feature type="domain" description="CFEM" evidence="17">
    <location>
        <begin position="15"/>
        <end position="128"/>
    </location>
</feature>
<evidence type="ECO:0000256" key="2">
    <source>
        <dbReference type="ARBA" id="ARBA00004613"/>
    </source>
</evidence>
<evidence type="ECO:0000256" key="7">
    <source>
        <dbReference type="ARBA" id="ARBA00022723"/>
    </source>
</evidence>
<evidence type="ECO:0000256" key="13">
    <source>
        <dbReference type="ARBA" id="ARBA00023288"/>
    </source>
</evidence>
<organism evidence="18 19">
    <name type="scientific">Galerina marginata (strain CBS 339.88)</name>
    <dbReference type="NCBI Taxonomy" id="685588"/>
    <lineage>
        <taxon>Eukaryota</taxon>
        <taxon>Fungi</taxon>
        <taxon>Dikarya</taxon>
        <taxon>Basidiomycota</taxon>
        <taxon>Agaricomycotina</taxon>
        <taxon>Agaricomycetes</taxon>
        <taxon>Agaricomycetidae</taxon>
        <taxon>Agaricales</taxon>
        <taxon>Agaricineae</taxon>
        <taxon>Strophariaceae</taxon>
        <taxon>Galerina</taxon>
    </lineage>
</organism>
<dbReference type="AlphaFoldDB" id="A0A067SRF2"/>
<comment type="subcellular location">
    <subcellularLocation>
        <location evidence="1">Cell membrane</location>
        <topology evidence="1">Lipid-anchor</topology>
        <topology evidence="1">GPI-anchor</topology>
    </subcellularLocation>
    <subcellularLocation>
        <location evidence="2">Secreted</location>
    </subcellularLocation>
</comment>
<evidence type="ECO:0000256" key="3">
    <source>
        <dbReference type="ARBA" id="ARBA00010031"/>
    </source>
</evidence>
<dbReference type="SMART" id="SM00747">
    <property type="entry name" value="CFEM"/>
    <property type="match status" value="1"/>
</dbReference>
<dbReference type="HOGENOM" id="CLU_1240224_0_0_1"/>
<feature type="transmembrane region" description="Helical" evidence="15">
    <location>
        <begin position="209"/>
        <end position="231"/>
    </location>
</feature>
<evidence type="ECO:0000256" key="14">
    <source>
        <dbReference type="SAM" id="MobiDB-lite"/>
    </source>
</evidence>
<gene>
    <name evidence="18" type="ORF">GALMADRAFT_919123</name>
</gene>
<evidence type="ECO:0000256" key="1">
    <source>
        <dbReference type="ARBA" id="ARBA00004609"/>
    </source>
</evidence>
<evidence type="ECO:0000256" key="5">
    <source>
        <dbReference type="ARBA" id="ARBA00022525"/>
    </source>
</evidence>
<dbReference type="GO" id="GO:0005576">
    <property type="term" value="C:extracellular region"/>
    <property type="evidence" value="ECO:0007669"/>
    <property type="project" value="UniProtKB-SubCell"/>
</dbReference>
<dbReference type="OrthoDB" id="3068107at2759"/>
<keyword evidence="10 15" id="KW-0472">Membrane</keyword>
<evidence type="ECO:0000256" key="4">
    <source>
        <dbReference type="ARBA" id="ARBA00022475"/>
    </source>
</evidence>
<evidence type="ECO:0000256" key="6">
    <source>
        <dbReference type="ARBA" id="ARBA00022617"/>
    </source>
</evidence>
<sequence length="232" mass="22603">MAPHSPRYSSTLTRSLLLAFGLGILFHQANGQSVGIGDLPTCAIGCALTASTAAGCKLTDAACLCAHPAFTTATVQCAQGTCPIEDRGPVSGVLTQMCDSLPASSTTAPSSSTSPSSSGSQTSRTSGSSSSPVVPSHTTSSGSTASSSSSSSPTTAPTSLPSSGPGLASPSSQTTTSGSSTVVVVQTVVLPQTSDDPFSNSASARSTGLGNMGAVLAFVVAGWVVGAQVALL</sequence>
<keyword evidence="15" id="KW-1133">Transmembrane helix</keyword>
<dbReference type="STRING" id="685588.A0A067SRF2"/>
<name>A0A067SRF2_GALM3</name>
<reference evidence="19" key="1">
    <citation type="journal article" date="2014" name="Proc. Natl. Acad. Sci. U.S.A.">
        <title>Extensive sampling of basidiomycete genomes demonstrates inadequacy of the white-rot/brown-rot paradigm for wood decay fungi.</title>
        <authorList>
            <person name="Riley R."/>
            <person name="Salamov A.A."/>
            <person name="Brown D.W."/>
            <person name="Nagy L.G."/>
            <person name="Floudas D."/>
            <person name="Held B.W."/>
            <person name="Levasseur A."/>
            <person name="Lombard V."/>
            <person name="Morin E."/>
            <person name="Otillar R."/>
            <person name="Lindquist E.A."/>
            <person name="Sun H."/>
            <person name="LaButti K.M."/>
            <person name="Schmutz J."/>
            <person name="Jabbour D."/>
            <person name="Luo H."/>
            <person name="Baker S.E."/>
            <person name="Pisabarro A.G."/>
            <person name="Walton J.D."/>
            <person name="Blanchette R.A."/>
            <person name="Henrissat B."/>
            <person name="Martin F."/>
            <person name="Cullen D."/>
            <person name="Hibbett D.S."/>
            <person name="Grigoriev I.V."/>
        </authorList>
    </citation>
    <scope>NUCLEOTIDE SEQUENCE [LARGE SCALE GENOMIC DNA]</scope>
    <source>
        <strain evidence="19">CBS 339.88</strain>
    </source>
</reference>
<feature type="region of interest" description="Disordered" evidence="14">
    <location>
        <begin position="102"/>
        <end position="180"/>
    </location>
</feature>
<proteinExistence type="inferred from homology"/>
<keyword evidence="12" id="KW-0325">Glycoprotein</keyword>
<dbReference type="PANTHER" id="PTHR37928">
    <property type="entry name" value="CFEM DOMAIN PROTEIN (AFU_ORTHOLOGUE AFUA_6G14090)"/>
    <property type="match status" value="1"/>
</dbReference>
<dbReference type="InterPro" id="IPR051735">
    <property type="entry name" value="CFEM_domain"/>
</dbReference>
<keyword evidence="11" id="KW-1015">Disulfide bond</keyword>
<dbReference type="GO" id="GO:0046872">
    <property type="term" value="F:metal ion binding"/>
    <property type="evidence" value="ECO:0007669"/>
    <property type="project" value="UniProtKB-KW"/>
</dbReference>
<dbReference type="EMBL" id="KL142402">
    <property type="protein sequence ID" value="KDR69378.1"/>
    <property type="molecule type" value="Genomic_DNA"/>
</dbReference>
<keyword evidence="7" id="KW-0479">Metal-binding</keyword>
<evidence type="ECO:0000256" key="12">
    <source>
        <dbReference type="ARBA" id="ARBA00023180"/>
    </source>
</evidence>
<dbReference type="PROSITE" id="PS52012">
    <property type="entry name" value="CFEM"/>
    <property type="match status" value="1"/>
</dbReference>
<evidence type="ECO:0000256" key="8">
    <source>
        <dbReference type="ARBA" id="ARBA00022729"/>
    </source>
</evidence>
<keyword evidence="8 16" id="KW-0732">Signal</keyword>
<dbReference type="GO" id="GO:0005886">
    <property type="term" value="C:plasma membrane"/>
    <property type="evidence" value="ECO:0007669"/>
    <property type="project" value="UniProtKB-SubCell"/>
</dbReference>
<keyword evidence="6" id="KW-0349">Heme</keyword>
<evidence type="ECO:0000256" key="11">
    <source>
        <dbReference type="ARBA" id="ARBA00023157"/>
    </source>
</evidence>
<dbReference type="Pfam" id="PF05730">
    <property type="entry name" value="CFEM"/>
    <property type="match status" value="1"/>
</dbReference>
<keyword evidence="15" id="KW-0812">Transmembrane</keyword>
<dbReference type="InterPro" id="IPR008427">
    <property type="entry name" value="Extracellular_membr_CFEM_dom"/>
</dbReference>
<evidence type="ECO:0000313" key="19">
    <source>
        <dbReference type="Proteomes" id="UP000027222"/>
    </source>
</evidence>
<keyword evidence="5" id="KW-0964">Secreted</keyword>
<keyword evidence="13" id="KW-0449">Lipoprotein</keyword>
<keyword evidence="9" id="KW-0408">Iron</keyword>
<evidence type="ECO:0000256" key="16">
    <source>
        <dbReference type="SAM" id="SignalP"/>
    </source>
</evidence>
<feature type="chain" id="PRO_5001648559" description="CFEM domain-containing protein" evidence="16">
    <location>
        <begin position="32"/>
        <end position="232"/>
    </location>
</feature>
<keyword evidence="19" id="KW-1185">Reference proteome</keyword>
<evidence type="ECO:0000256" key="15">
    <source>
        <dbReference type="SAM" id="Phobius"/>
    </source>
</evidence>
<evidence type="ECO:0000313" key="18">
    <source>
        <dbReference type="EMBL" id="KDR69378.1"/>
    </source>
</evidence>